<protein>
    <recommendedName>
        <fullName evidence="1">Ubiquitin-like domain-containing protein</fullName>
    </recommendedName>
</protein>
<dbReference type="AlphaFoldDB" id="A0A137PGN0"/>
<name>A0A137PGN0_CONC2</name>
<accession>A0A137PGN0</accession>
<dbReference type="OrthoDB" id="2187496at2759"/>
<dbReference type="Pfam" id="PF00240">
    <property type="entry name" value="ubiquitin"/>
    <property type="match status" value="1"/>
</dbReference>
<gene>
    <name evidence="2" type="ORF">CONCODRAFT_2841</name>
</gene>
<feature type="domain" description="Ubiquitin-like" evidence="1">
    <location>
        <begin position="1"/>
        <end position="69"/>
    </location>
</feature>
<dbReference type="SUPFAM" id="SSF54236">
    <property type="entry name" value="Ubiquitin-like"/>
    <property type="match status" value="2"/>
</dbReference>
<dbReference type="PROSITE" id="PS50053">
    <property type="entry name" value="UBIQUITIN_2"/>
    <property type="match status" value="1"/>
</dbReference>
<feature type="non-terminal residue" evidence="2">
    <location>
        <position position="185"/>
    </location>
</feature>
<reference evidence="2 3" key="1">
    <citation type="journal article" date="2015" name="Genome Biol. Evol.">
        <title>Phylogenomic analyses indicate that early fungi evolved digesting cell walls of algal ancestors of land plants.</title>
        <authorList>
            <person name="Chang Y."/>
            <person name="Wang S."/>
            <person name="Sekimoto S."/>
            <person name="Aerts A.L."/>
            <person name="Choi C."/>
            <person name="Clum A."/>
            <person name="LaButti K.M."/>
            <person name="Lindquist E.A."/>
            <person name="Yee Ngan C."/>
            <person name="Ohm R.A."/>
            <person name="Salamov A.A."/>
            <person name="Grigoriev I.V."/>
            <person name="Spatafora J.W."/>
            <person name="Berbee M.L."/>
        </authorList>
    </citation>
    <scope>NUCLEOTIDE SEQUENCE [LARGE SCALE GENOMIC DNA]</scope>
    <source>
        <strain evidence="2 3">NRRL 28638</strain>
    </source>
</reference>
<dbReference type="InterPro" id="IPR000626">
    <property type="entry name" value="Ubiquitin-like_dom"/>
</dbReference>
<evidence type="ECO:0000313" key="2">
    <source>
        <dbReference type="EMBL" id="KXN74130.1"/>
    </source>
</evidence>
<proteinExistence type="predicted"/>
<dbReference type="CDD" id="cd17039">
    <property type="entry name" value="Ubl_ubiquitin_like"/>
    <property type="match status" value="1"/>
</dbReference>
<keyword evidence="3" id="KW-1185">Reference proteome</keyword>
<dbReference type="EMBL" id="KQ964427">
    <property type="protein sequence ID" value="KXN74130.1"/>
    <property type="molecule type" value="Genomic_DNA"/>
</dbReference>
<dbReference type="InterPro" id="IPR029071">
    <property type="entry name" value="Ubiquitin-like_domsf"/>
</dbReference>
<organism evidence="2 3">
    <name type="scientific">Conidiobolus coronatus (strain ATCC 28846 / CBS 209.66 / NRRL 28638)</name>
    <name type="common">Delacroixia coronata</name>
    <dbReference type="NCBI Taxonomy" id="796925"/>
    <lineage>
        <taxon>Eukaryota</taxon>
        <taxon>Fungi</taxon>
        <taxon>Fungi incertae sedis</taxon>
        <taxon>Zoopagomycota</taxon>
        <taxon>Entomophthoromycotina</taxon>
        <taxon>Entomophthoromycetes</taxon>
        <taxon>Entomophthorales</taxon>
        <taxon>Ancylistaceae</taxon>
        <taxon>Conidiobolus</taxon>
    </lineage>
</organism>
<evidence type="ECO:0000313" key="3">
    <source>
        <dbReference type="Proteomes" id="UP000070444"/>
    </source>
</evidence>
<evidence type="ECO:0000259" key="1">
    <source>
        <dbReference type="PROSITE" id="PS50053"/>
    </source>
</evidence>
<sequence>MKIFVKISEGKVIPITVTGELKMMELKIALIDLIGSCIEYMFLTFDDMILEQDEKLDKLCIQNSCTIFLCKPKKILVYIKIENENEIPAVITSNIKVKKQSLYFGNKLLESNKTIFEQGIRRLSTIQLNINFIQDSELLEPSETLIKQDTQSSSTNQLSSSLLQESLFIEPSKTLIDQDVQTLST</sequence>
<dbReference type="Gene3D" id="3.10.20.90">
    <property type="entry name" value="Phosphatidylinositol 3-kinase Catalytic Subunit, Chain A, domain 1"/>
    <property type="match status" value="2"/>
</dbReference>
<dbReference type="Proteomes" id="UP000070444">
    <property type="component" value="Unassembled WGS sequence"/>
</dbReference>